<accession>A0A1Z5KCU1</accession>
<organism evidence="5 6">
    <name type="scientific">Fistulifera solaris</name>
    <name type="common">Oleaginous diatom</name>
    <dbReference type="NCBI Taxonomy" id="1519565"/>
    <lineage>
        <taxon>Eukaryota</taxon>
        <taxon>Sar</taxon>
        <taxon>Stramenopiles</taxon>
        <taxon>Ochrophyta</taxon>
        <taxon>Bacillariophyta</taxon>
        <taxon>Bacillariophyceae</taxon>
        <taxon>Bacillariophycidae</taxon>
        <taxon>Naviculales</taxon>
        <taxon>Naviculaceae</taxon>
        <taxon>Fistulifera</taxon>
    </lineage>
</organism>
<evidence type="ECO:0000313" key="6">
    <source>
        <dbReference type="Proteomes" id="UP000198406"/>
    </source>
</evidence>
<comment type="similarity">
    <text evidence="1">Belongs to the bacterial ribosomal protein bL12 family.</text>
</comment>
<keyword evidence="3" id="KW-0687">Ribonucleoprotein</keyword>
<sequence length="187" mass="20415">MSSSLFLSQKLLRTNPIWRRTAVTAHSGSKPTISLFSTEATPTVAPQDVPFRSAKSRDLFLRITSTLSKEDVSELSHAINRQLGRVFRKNEFYYRGFGGRVAGGGPKAAEKPAVEVKSTFDLKLVGFDAKAKIKVIKEVRSIAGLGLKESKDLVEGVPAVIQKNLSTEKAEELKKLLESVGATVELV</sequence>
<dbReference type="Pfam" id="PF00542">
    <property type="entry name" value="Ribosomal_L12"/>
    <property type="match status" value="1"/>
</dbReference>
<gene>
    <name evidence="5" type="ORF">FisN_20Hu150</name>
</gene>
<name>A0A1Z5KCU1_FISSO</name>
<dbReference type="GO" id="GO:0003729">
    <property type="term" value="F:mRNA binding"/>
    <property type="evidence" value="ECO:0007669"/>
    <property type="project" value="TreeGrafter"/>
</dbReference>
<evidence type="ECO:0000256" key="1">
    <source>
        <dbReference type="ARBA" id="ARBA00007197"/>
    </source>
</evidence>
<dbReference type="Proteomes" id="UP000198406">
    <property type="component" value="Unassembled WGS sequence"/>
</dbReference>
<dbReference type="PANTHER" id="PTHR45987:SF4">
    <property type="entry name" value="LARGE RIBOSOMAL SUBUNIT PROTEIN BL12M"/>
    <property type="match status" value="1"/>
</dbReference>
<comment type="caution">
    <text evidence="5">The sequence shown here is derived from an EMBL/GenBank/DDBJ whole genome shotgun (WGS) entry which is preliminary data.</text>
</comment>
<keyword evidence="6" id="KW-1185">Reference proteome</keyword>
<dbReference type="InParanoid" id="A0A1Z5KCU1"/>
<dbReference type="EMBL" id="BDSP01000204">
    <property type="protein sequence ID" value="GAX23942.1"/>
    <property type="molecule type" value="Genomic_DNA"/>
</dbReference>
<dbReference type="InterPro" id="IPR014719">
    <property type="entry name" value="Ribosomal_bL12_C/ClpS-like"/>
</dbReference>
<dbReference type="Gene3D" id="3.30.1390.10">
    <property type="match status" value="1"/>
</dbReference>
<dbReference type="InterPro" id="IPR000206">
    <property type="entry name" value="Ribosomal_bL12"/>
</dbReference>
<dbReference type="AlphaFoldDB" id="A0A1Z5KCU1"/>
<dbReference type="InterPro" id="IPR013823">
    <property type="entry name" value="Ribosomal_bL12_C"/>
</dbReference>
<feature type="domain" description="Large ribosomal subunit protein bL12 C-terminal" evidence="4">
    <location>
        <begin position="120"/>
        <end position="186"/>
    </location>
</feature>
<evidence type="ECO:0000256" key="3">
    <source>
        <dbReference type="ARBA" id="ARBA00023274"/>
    </source>
</evidence>
<dbReference type="GO" id="GO:0005840">
    <property type="term" value="C:ribosome"/>
    <property type="evidence" value="ECO:0007669"/>
    <property type="project" value="UniProtKB-KW"/>
</dbReference>
<reference evidence="5 6" key="1">
    <citation type="journal article" date="2015" name="Plant Cell">
        <title>Oil accumulation by the oleaginous diatom Fistulifera solaris as revealed by the genome and transcriptome.</title>
        <authorList>
            <person name="Tanaka T."/>
            <person name="Maeda Y."/>
            <person name="Veluchamy A."/>
            <person name="Tanaka M."/>
            <person name="Abida H."/>
            <person name="Marechal E."/>
            <person name="Bowler C."/>
            <person name="Muto M."/>
            <person name="Sunaga Y."/>
            <person name="Tanaka M."/>
            <person name="Yoshino T."/>
            <person name="Taniguchi T."/>
            <person name="Fukuda Y."/>
            <person name="Nemoto M."/>
            <person name="Matsumoto M."/>
            <person name="Wong P.S."/>
            <person name="Aburatani S."/>
            <person name="Fujibuchi W."/>
        </authorList>
    </citation>
    <scope>NUCLEOTIDE SEQUENCE [LARGE SCALE GENOMIC DNA]</scope>
    <source>
        <strain evidence="5 6">JPCC DA0580</strain>
    </source>
</reference>
<dbReference type="CDD" id="cd00387">
    <property type="entry name" value="Ribosomal_L7_L12"/>
    <property type="match status" value="1"/>
</dbReference>
<dbReference type="OrthoDB" id="250175at2759"/>
<dbReference type="SUPFAM" id="SSF54736">
    <property type="entry name" value="ClpS-like"/>
    <property type="match status" value="1"/>
</dbReference>
<dbReference type="GO" id="GO:0003735">
    <property type="term" value="F:structural constituent of ribosome"/>
    <property type="evidence" value="ECO:0007669"/>
    <property type="project" value="InterPro"/>
</dbReference>
<proteinExistence type="inferred from homology"/>
<evidence type="ECO:0000313" key="5">
    <source>
        <dbReference type="EMBL" id="GAX23942.1"/>
    </source>
</evidence>
<evidence type="ECO:0000256" key="2">
    <source>
        <dbReference type="ARBA" id="ARBA00022980"/>
    </source>
</evidence>
<dbReference type="GO" id="GO:0006412">
    <property type="term" value="P:translation"/>
    <property type="evidence" value="ECO:0007669"/>
    <property type="project" value="InterPro"/>
</dbReference>
<dbReference type="PANTHER" id="PTHR45987">
    <property type="entry name" value="39S RIBOSOMAL PROTEIN L12"/>
    <property type="match status" value="1"/>
</dbReference>
<dbReference type="GO" id="GO:1990904">
    <property type="term" value="C:ribonucleoprotein complex"/>
    <property type="evidence" value="ECO:0007669"/>
    <property type="project" value="UniProtKB-KW"/>
</dbReference>
<keyword evidence="2" id="KW-0689">Ribosomal protein</keyword>
<dbReference type="FunFam" id="3.30.1390.10:FF:000001">
    <property type="entry name" value="50S ribosomal protein L7/L12"/>
    <property type="match status" value="1"/>
</dbReference>
<evidence type="ECO:0000259" key="4">
    <source>
        <dbReference type="Pfam" id="PF00542"/>
    </source>
</evidence>
<protein>
    <recommendedName>
        <fullName evidence="4">Large ribosomal subunit protein bL12 C-terminal domain-containing protein</fullName>
    </recommendedName>
</protein>